<proteinExistence type="predicted"/>
<evidence type="ECO:0000313" key="2">
    <source>
        <dbReference type="EMBL" id="CAD7595483.1"/>
    </source>
</evidence>
<accession>A0A7R9JZA4</accession>
<gene>
    <name evidence="2" type="ORF">TGEB3V08_LOCUS6045</name>
</gene>
<organism evidence="2">
    <name type="scientific">Timema genevievae</name>
    <name type="common">Walking stick</name>
    <dbReference type="NCBI Taxonomy" id="629358"/>
    <lineage>
        <taxon>Eukaryota</taxon>
        <taxon>Metazoa</taxon>
        <taxon>Ecdysozoa</taxon>
        <taxon>Arthropoda</taxon>
        <taxon>Hexapoda</taxon>
        <taxon>Insecta</taxon>
        <taxon>Pterygota</taxon>
        <taxon>Neoptera</taxon>
        <taxon>Polyneoptera</taxon>
        <taxon>Phasmatodea</taxon>
        <taxon>Timematodea</taxon>
        <taxon>Timematoidea</taxon>
        <taxon>Timematidae</taxon>
        <taxon>Timema</taxon>
    </lineage>
</organism>
<dbReference type="EMBL" id="OE841370">
    <property type="protein sequence ID" value="CAD7595483.1"/>
    <property type="molecule type" value="Genomic_DNA"/>
</dbReference>
<sequence length="69" mass="7566">MLSLTAEDGVIEVRISLGYRRYFQSPPPPPRTAFHLLLLHLEASVRPSVTSLSVPLGRSPSAKVEPPTE</sequence>
<reference evidence="2" key="1">
    <citation type="submission" date="2020-11" db="EMBL/GenBank/DDBJ databases">
        <authorList>
            <person name="Tran Van P."/>
        </authorList>
    </citation>
    <scope>NUCLEOTIDE SEQUENCE</scope>
</reference>
<evidence type="ECO:0000256" key="1">
    <source>
        <dbReference type="SAM" id="MobiDB-lite"/>
    </source>
</evidence>
<feature type="region of interest" description="Disordered" evidence="1">
    <location>
        <begin position="50"/>
        <end position="69"/>
    </location>
</feature>
<dbReference type="AlphaFoldDB" id="A0A7R9JZA4"/>
<protein>
    <submittedName>
        <fullName evidence="2">Uncharacterized protein</fullName>
    </submittedName>
</protein>
<name>A0A7R9JZA4_TIMGE</name>